<dbReference type="GO" id="GO:0005509">
    <property type="term" value="F:calcium ion binding"/>
    <property type="evidence" value="ECO:0007669"/>
    <property type="project" value="UniProtKB-UniRule"/>
</dbReference>
<evidence type="ECO:0000256" key="1">
    <source>
        <dbReference type="ARBA" id="ARBA00003034"/>
    </source>
</evidence>
<dbReference type="InterPro" id="IPR034205">
    <property type="entry name" value="N2OR_C"/>
</dbReference>
<keyword evidence="22" id="KW-1185">Reference proteome</keyword>
<evidence type="ECO:0000313" key="21">
    <source>
        <dbReference type="EMBL" id="PBK02568.1"/>
    </source>
</evidence>
<feature type="region of interest" description="COX2-like" evidence="18">
    <location>
        <begin position="538"/>
        <end position="634"/>
    </location>
</feature>
<feature type="binding site" evidence="18">
    <location>
        <position position="465"/>
    </location>
    <ligand>
        <name>Ca(2+)</name>
        <dbReference type="ChEBI" id="CHEBI:29108"/>
        <label>1</label>
    </ligand>
</feature>
<evidence type="ECO:0000256" key="8">
    <source>
        <dbReference type="ARBA" id="ARBA00016560"/>
    </source>
</evidence>
<comment type="subunit">
    <text evidence="6 18">Homodimer.</text>
</comment>
<dbReference type="GO" id="GO:0042597">
    <property type="term" value="C:periplasmic space"/>
    <property type="evidence" value="ECO:0007669"/>
    <property type="project" value="UniProtKB-SubCell"/>
</dbReference>
<feature type="binding site" evidence="18">
    <location>
        <position position="618"/>
    </location>
    <ligand>
        <name>Cu cation</name>
        <dbReference type="ChEBI" id="CHEBI:23378"/>
        <label>A2</label>
    </ligand>
</feature>
<keyword evidence="12 18" id="KW-0106">Calcium</keyword>
<feature type="binding site" evidence="18">
    <location>
        <position position="429"/>
    </location>
    <ligand>
        <name>Cu cation</name>
        <dbReference type="ChEBI" id="CHEBI:23378"/>
        <label>Z3</label>
    </ligand>
</feature>
<comment type="PTM">
    <text evidence="18">Predicted to be exported by the Tat system. The position of the signal peptide cleavage has not been experimentally proven.</text>
</comment>
<dbReference type="SUPFAM" id="SSF49503">
    <property type="entry name" value="Cupredoxins"/>
    <property type="match status" value="1"/>
</dbReference>
<dbReference type="Gene3D" id="2.130.10.10">
    <property type="entry name" value="YVTN repeat-like/Quinoprotein amine dehydrogenase"/>
    <property type="match status" value="1"/>
</dbReference>
<feature type="binding site" evidence="18">
    <location>
        <position position="269"/>
    </location>
    <ligand>
        <name>Ca(2+)</name>
        <dbReference type="ChEBI" id="CHEBI:29108"/>
        <label>2</label>
    </ligand>
</feature>
<dbReference type="Proteomes" id="UP000242313">
    <property type="component" value="Unassembled WGS sequence"/>
</dbReference>
<name>A0A2A3MCN9_9PSED</name>
<evidence type="ECO:0000256" key="5">
    <source>
        <dbReference type="ARBA" id="ARBA00010372"/>
    </source>
</evidence>
<feature type="binding site" evidence="18">
    <location>
        <position position="614"/>
    </location>
    <ligand>
        <name>Cu cation</name>
        <dbReference type="ChEBI" id="CHEBI:23378"/>
        <label>A2</label>
    </ligand>
</feature>
<keyword evidence="9 18" id="KW-0479">Metal-binding</keyword>
<feature type="binding site" evidence="18">
    <location>
        <position position="579"/>
    </location>
    <ligand>
        <name>Cu cation</name>
        <dbReference type="ChEBI" id="CHEBI:23378"/>
        <label>A1</label>
    </ligand>
</feature>
<comment type="function">
    <text evidence="1 18">Nitrous-oxide reductase is part of a bacterial respiratory system which is activated under anaerobic conditions in the presence of nitrate or nitrous oxide.</text>
</comment>
<dbReference type="PROSITE" id="PS00078">
    <property type="entry name" value="COX2"/>
    <property type="match status" value="1"/>
</dbReference>
<evidence type="ECO:0000256" key="3">
    <source>
        <dbReference type="ARBA" id="ARBA00004779"/>
    </source>
</evidence>
<dbReference type="InterPro" id="IPR051403">
    <property type="entry name" value="NosZ/Cyto_c_oxidase_sub2"/>
</dbReference>
<dbReference type="PROSITE" id="PS50857">
    <property type="entry name" value="COX2_CUA"/>
    <property type="match status" value="1"/>
</dbReference>
<keyword evidence="13 18" id="KW-0560">Oxidoreductase</keyword>
<gene>
    <name evidence="18" type="primary">nosZ</name>
    <name evidence="21" type="ORF">CNQ84_19175</name>
</gene>
<evidence type="ECO:0000256" key="12">
    <source>
        <dbReference type="ARBA" id="ARBA00022837"/>
    </source>
</evidence>
<comment type="cofactor">
    <cofactor evidence="18">
        <name>Ca(2+)</name>
        <dbReference type="ChEBI" id="CHEBI:29108"/>
    </cofactor>
    <text evidence="18">Binds 2 calcium ions per subunit.</text>
</comment>
<dbReference type="RefSeq" id="WP_096006382.1">
    <property type="nucleotide sequence ID" value="NZ_NTMR01000034.1"/>
</dbReference>
<evidence type="ECO:0000256" key="13">
    <source>
        <dbReference type="ARBA" id="ARBA00023002"/>
    </source>
</evidence>
<dbReference type="InterPro" id="IPR006311">
    <property type="entry name" value="TAT_signal"/>
</dbReference>
<evidence type="ECO:0000256" key="18">
    <source>
        <dbReference type="HAMAP-Rule" id="MF_00716"/>
    </source>
</evidence>
<comment type="caution">
    <text evidence="21">The sequence shown here is derived from an EMBL/GenBank/DDBJ whole genome shotgun (WGS) entry which is preliminary data.</text>
</comment>
<dbReference type="AlphaFoldDB" id="A0A2A3MCN9"/>
<comment type="similarity">
    <text evidence="4 18">In the C-terminal section; belongs to the cytochrome c oxidase subunit 2 family.</text>
</comment>
<evidence type="ECO:0000259" key="20">
    <source>
        <dbReference type="PROSITE" id="PS50857"/>
    </source>
</evidence>
<dbReference type="InterPro" id="IPR041114">
    <property type="entry name" value="Nos_propeller"/>
</dbReference>
<feature type="binding site" evidence="18">
    <location>
        <position position="125"/>
    </location>
    <ligand>
        <name>Cu cation</name>
        <dbReference type="ChEBI" id="CHEBI:23378"/>
        <label>Z2</label>
    </ligand>
</feature>
<dbReference type="InterPro" id="IPR001505">
    <property type="entry name" value="Copper_CuA"/>
</dbReference>
<keyword evidence="14 18" id="KW-0186">Copper</keyword>
<dbReference type="InterPro" id="IPR041142">
    <property type="entry name" value="NOS_propeller_2"/>
</dbReference>
<dbReference type="PANTHER" id="PTHR42838">
    <property type="entry name" value="CYTOCHROME C OXIDASE SUBUNIT II"/>
    <property type="match status" value="1"/>
</dbReference>
<comment type="subcellular location">
    <subcellularLocation>
        <location evidence="2 18">Periplasm</location>
    </subcellularLocation>
</comment>
<dbReference type="InterPro" id="IPR011045">
    <property type="entry name" value="N2O_reductase_N"/>
</dbReference>
<sequence length="634" mass="70627">MSKETEDKPGMNRRRFLGASALTGAGVAMLGTAGIGSAVMSRESWAAAVSEARQNAHVAPGELDEYYGFWSGGHQGEVRVLGVPSMRELMRIPVFNVDSATGWGLTNESRAIMGESAKYLNGDCHHPHLSMADGRYDGKYLFINDKANSRVARIRLDIMKCDKMLTVPNVQAIHGLRVQKVPHTKYVFANAEFIIPHPNDGSQFDTTADYSYTMFNVIDAENMEMAFQVIVEGNLDNCDADYTGKYAAATCYNSEKATDLGGMMRNERDWVVVFNIEAIEQAVKAGNFITLGDSDVPVVDGRRKDGNNSPFTRYVPVPKNPHGLNTSPDGKYFIANGKLSPTVSIIAIDRLDDLFANKYDEEREVIVGEPELGLGPLHTTFDGRGYAYTTLFIDSQVVKWNIEDAVRAYNGDDVSYIRQKLDVQYQPGHNHASLTETRDADGKWLVVLCKFSKDRFLLTGPLHPENDQLIDISGDEMKLVHDGPTYAEPHDCVLAHRSQIKTRKIWERNDPFFAPTAEMAKKDGIVLESDNKVIRDGNKVRVYMTSMAPAYGINEFTVKQGDEVTVIITNIDEIEDVSHGFCMTNHGVSMEISPQQTSSVTFVADKPGVHWYYCNWFCHALHMEMVGRMLVEPA</sequence>
<evidence type="ECO:0000256" key="19">
    <source>
        <dbReference type="SAM" id="MobiDB-lite"/>
    </source>
</evidence>
<accession>A0A2A3MCN9</accession>
<feature type="binding site" evidence="18">
    <location>
        <position position="174"/>
    </location>
    <ligand>
        <name>Cu cation</name>
        <dbReference type="ChEBI" id="CHEBI:23378"/>
        <label>Z2</label>
    </ligand>
</feature>
<dbReference type="GO" id="GO:0050304">
    <property type="term" value="F:nitrous-oxide reductase activity"/>
    <property type="evidence" value="ECO:0007669"/>
    <property type="project" value="UniProtKB-UniRule"/>
</dbReference>
<dbReference type="EMBL" id="NTMR01000034">
    <property type="protein sequence ID" value="PBK02568.1"/>
    <property type="molecule type" value="Genomic_DNA"/>
</dbReference>
<feature type="binding site" evidence="18">
    <location>
        <position position="625"/>
    </location>
    <ligand>
        <name>Cu cation</name>
        <dbReference type="ChEBI" id="CHEBI:23378"/>
        <label>A1</label>
    </ligand>
</feature>
<feature type="binding site" evidence="18">
    <location>
        <position position="322"/>
    </location>
    <ligand>
        <name>Cu cation</name>
        <dbReference type="ChEBI" id="CHEBI:23378"/>
        <label>Z1</label>
    </ligand>
</feature>
<comment type="cofactor">
    <cofactor evidence="18">
        <name>Cu cation</name>
        <dbReference type="ChEBI" id="CHEBI:23378"/>
    </cofactor>
    <text evidence="18">Binds 6 Cu cations per subunit. Each subunit contains 2 copper centers; Cu(A) (binuclear) and Cu(Z) (tetranuclear). Cu(Z) is thought to be the site of nitrous oxide reduction.</text>
</comment>
<feature type="binding site" evidence="18">
    <location>
        <position position="614"/>
    </location>
    <ligand>
        <name>Cu cation</name>
        <dbReference type="ChEBI" id="CHEBI:23378"/>
        <label>A1</label>
    </ligand>
</feature>
<feature type="binding site" evidence="18">
    <location>
        <position position="622"/>
    </location>
    <ligand>
        <name>Cu cation</name>
        <dbReference type="ChEBI" id="CHEBI:23378"/>
        <label>A2</label>
    </ligand>
</feature>
<dbReference type="InterPro" id="IPR015943">
    <property type="entry name" value="WD40/YVTN_repeat-like_dom_sf"/>
</dbReference>
<dbReference type="PANTHER" id="PTHR42838:SF2">
    <property type="entry name" value="NITROUS-OXIDE REDUCTASE"/>
    <property type="match status" value="1"/>
</dbReference>
<dbReference type="HAMAP" id="MF_00716">
    <property type="entry name" value="NosZ"/>
    <property type="match status" value="1"/>
</dbReference>
<evidence type="ECO:0000256" key="14">
    <source>
        <dbReference type="ARBA" id="ARBA00023008"/>
    </source>
</evidence>
<dbReference type="GO" id="GO:0016020">
    <property type="term" value="C:membrane"/>
    <property type="evidence" value="ECO:0007669"/>
    <property type="project" value="InterPro"/>
</dbReference>
<dbReference type="InterPro" id="IPR002429">
    <property type="entry name" value="CcO_II-like_C"/>
</dbReference>
<feature type="binding site" evidence="18">
    <location>
        <position position="255"/>
    </location>
    <ligand>
        <name>Ca(2+)</name>
        <dbReference type="ChEBI" id="CHEBI:29108"/>
        <label>2</label>
    </ligand>
</feature>
<evidence type="ECO:0000256" key="10">
    <source>
        <dbReference type="ARBA" id="ARBA00022729"/>
    </source>
</evidence>
<dbReference type="FunFam" id="2.130.10.10:FF:001102">
    <property type="entry name" value="Nitrous-oxide reductase"/>
    <property type="match status" value="1"/>
</dbReference>
<feature type="domain" description="Cytochrome oxidase subunit II copper A binding" evidence="20">
    <location>
        <begin position="535"/>
        <end position="634"/>
    </location>
</feature>
<comment type="pathway">
    <text evidence="3">Nitrogen metabolism; nitrate reduction (denitrification); dinitrogen from nitrate: step 4/4.</text>
</comment>
<organism evidence="21 22">
    <name type="scientific">Pseudomonas abyssi</name>
    <dbReference type="NCBI Taxonomy" id="170540"/>
    <lineage>
        <taxon>Bacteria</taxon>
        <taxon>Pseudomonadati</taxon>
        <taxon>Pseudomonadota</taxon>
        <taxon>Gammaproteobacteria</taxon>
        <taxon>Pseudomonadales</taxon>
        <taxon>Pseudomonadaceae</taxon>
        <taxon>Pseudomonas</taxon>
    </lineage>
</organism>
<dbReference type="InterPro" id="IPR023644">
    <property type="entry name" value="NO_Rdtase"/>
</dbReference>
<evidence type="ECO:0000256" key="11">
    <source>
        <dbReference type="ARBA" id="ARBA00022764"/>
    </source>
</evidence>
<dbReference type="Pfam" id="PF18764">
    <property type="entry name" value="nos_propeller"/>
    <property type="match status" value="1"/>
</dbReference>
<evidence type="ECO:0000256" key="6">
    <source>
        <dbReference type="ARBA" id="ARBA00011738"/>
    </source>
</evidence>
<evidence type="ECO:0000256" key="16">
    <source>
        <dbReference type="ARBA" id="ARBA00032847"/>
    </source>
</evidence>
<dbReference type="GO" id="GO:0004129">
    <property type="term" value="F:cytochrome-c oxidase activity"/>
    <property type="evidence" value="ECO:0007669"/>
    <property type="project" value="InterPro"/>
</dbReference>
<dbReference type="PROSITE" id="PS51318">
    <property type="entry name" value="TAT"/>
    <property type="match status" value="1"/>
</dbReference>
<feature type="binding site" evidence="18">
    <location>
        <position position="490"/>
    </location>
    <ligand>
        <name>Cu cation</name>
        <dbReference type="ChEBI" id="CHEBI:23378"/>
        <label>Z4</label>
    </ligand>
</feature>
<dbReference type="FunFam" id="2.60.40.420:FF:000095">
    <property type="entry name" value="Nitrous-oxide reductase"/>
    <property type="match status" value="1"/>
</dbReference>
<proteinExistence type="inferred from homology"/>
<keyword evidence="11 18" id="KW-0574">Periplasm</keyword>
<dbReference type="SUPFAM" id="SSF50974">
    <property type="entry name" value="Nitrous oxide reductase, N-terminal domain"/>
    <property type="match status" value="1"/>
</dbReference>
<protein>
    <recommendedName>
        <fullName evidence="8 18">Nitrous-oxide reductase</fullName>
        <ecNumber evidence="7 18">1.7.2.4</ecNumber>
    </recommendedName>
    <alternativeName>
        <fullName evidence="15 18">N(2)OR</fullName>
    </alternativeName>
    <alternativeName>
        <fullName evidence="16 18">N2O reductase</fullName>
    </alternativeName>
</protein>
<feature type="region of interest" description="Disordered" evidence="19">
    <location>
        <begin position="300"/>
        <end position="320"/>
    </location>
</feature>
<dbReference type="Gene3D" id="2.60.40.420">
    <property type="entry name" value="Cupredoxins - blue copper proteins"/>
    <property type="match status" value="1"/>
</dbReference>
<dbReference type="EC" id="1.7.2.4" evidence="7 18"/>
<dbReference type="NCBIfam" id="TIGR04244">
    <property type="entry name" value="nitrous_NosZ_RR"/>
    <property type="match status" value="1"/>
</dbReference>
<feature type="binding site" evidence="18">
    <location>
        <position position="126"/>
    </location>
    <ligand>
        <name>Cu cation</name>
        <dbReference type="ChEBI" id="CHEBI:23378"/>
        <label>Z3</label>
    </ligand>
</feature>
<feature type="binding site" evidence="18">
    <location>
        <position position="252"/>
    </location>
    <ligand>
        <name>Ca(2+)</name>
        <dbReference type="ChEBI" id="CHEBI:29108"/>
        <label>2</label>
    </ligand>
</feature>
<reference evidence="21 22" key="1">
    <citation type="submission" date="2017-09" db="EMBL/GenBank/DDBJ databases">
        <title>Pseudomonas abyssi sp. nov. isolated from Abyssopelagic Water.</title>
        <authorList>
            <person name="Wei Y."/>
        </authorList>
    </citation>
    <scope>NUCLEOTIDE SEQUENCE [LARGE SCALE GENOMIC DNA]</scope>
    <source>
        <strain evidence="21 22">MT5</strain>
    </source>
</reference>
<dbReference type="Pfam" id="PF18793">
    <property type="entry name" value="nos_propeller_2"/>
    <property type="match status" value="1"/>
</dbReference>
<evidence type="ECO:0000256" key="4">
    <source>
        <dbReference type="ARBA" id="ARBA00006790"/>
    </source>
</evidence>
<comment type="catalytic activity">
    <reaction evidence="17 18">
        <text>N2 + 2 Fe(III)-[cytochrome c] + H2O = nitrous oxide + 2 Fe(II)-[cytochrome c] + 2 H(+)</text>
        <dbReference type="Rhea" id="RHEA:43108"/>
        <dbReference type="Rhea" id="RHEA-COMP:10350"/>
        <dbReference type="Rhea" id="RHEA-COMP:14399"/>
        <dbReference type="ChEBI" id="CHEBI:15377"/>
        <dbReference type="ChEBI" id="CHEBI:15378"/>
        <dbReference type="ChEBI" id="CHEBI:17045"/>
        <dbReference type="ChEBI" id="CHEBI:17997"/>
        <dbReference type="ChEBI" id="CHEBI:29033"/>
        <dbReference type="ChEBI" id="CHEBI:29034"/>
        <dbReference type="EC" id="1.7.2.4"/>
    </reaction>
</comment>
<dbReference type="GO" id="GO:0005507">
    <property type="term" value="F:copper ion binding"/>
    <property type="evidence" value="ECO:0007669"/>
    <property type="project" value="UniProtKB-UniRule"/>
</dbReference>
<feature type="binding site" evidence="18">
    <location>
        <position position="320"/>
    </location>
    <ligand>
        <name>Ca(2+)</name>
        <dbReference type="ChEBI" id="CHEBI:29108"/>
        <label>2</label>
    </ligand>
</feature>
<keyword evidence="10 18" id="KW-0732">Signal</keyword>
<evidence type="ECO:0000256" key="2">
    <source>
        <dbReference type="ARBA" id="ARBA00004418"/>
    </source>
</evidence>
<dbReference type="UniPathway" id="UPA00652">
    <property type="reaction ID" value="UER00709"/>
</dbReference>
<dbReference type="CDD" id="cd04223">
    <property type="entry name" value="N2OR_C"/>
    <property type="match status" value="1"/>
</dbReference>
<feature type="binding site" evidence="18">
    <location>
        <position position="263"/>
    </location>
    <ligand>
        <name>Ca(2+)</name>
        <dbReference type="ChEBI" id="CHEBI:29108"/>
        <label>2</label>
    </ligand>
</feature>
<dbReference type="GO" id="GO:0019333">
    <property type="term" value="P:denitrification pathway"/>
    <property type="evidence" value="ECO:0007669"/>
    <property type="project" value="UniProtKB-UniPathway"/>
</dbReference>
<evidence type="ECO:0000256" key="7">
    <source>
        <dbReference type="ARBA" id="ARBA00011896"/>
    </source>
</evidence>
<evidence type="ECO:0000256" key="15">
    <source>
        <dbReference type="ARBA" id="ARBA00031077"/>
    </source>
</evidence>
<feature type="binding site" evidence="18">
    <location>
        <position position="616"/>
    </location>
    <ligand>
        <name>Cu cation</name>
        <dbReference type="ChEBI" id="CHEBI:23378"/>
        <label>A2</label>
    </ligand>
</feature>
<dbReference type="InterPro" id="IPR008972">
    <property type="entry name" value="Cupredoxin"/>
</dbReference>
<evidence type="ECO:0000256" key="17">
    <source>
        <dbReference type="ARBA" id="ARBA00049555"/>
    </source>
</evidence>
<feature type="binding site" evidence="18">
    <location>
        <position position="618"/>
    </location>
    <ligand>
        <name>Cu cation</name>
        <dbReference type="ChEBI" id="CHEBI:23378"/>
        <label>A1</label>
    </ligand>
</feature>
<evidence type="ECO:0000256" key="9">
    <source>
        <dbReference type="ARBA" id="ARBA00022723"/>
    </source>
</evidence>
<feature type="binding site" evidence="18">
    <location>
        <position position="450"/>
    </location>
    <ligand>
        <name>Ca(2+)</name>
        <dbReference type="ChEBI" id="CHEBI:29108"/>
        <label>1</label>
    </ligand>
</feature>
<evidence type="ECO:0000313" key="22">
    <source>
        <dbReference type="Proteomes" id="UP000242313"/>
    </source>
</evidence>
<feature type="binding site" evidence="18">
    <location>
        <position position="378"/>
    </location>
    <ligand>
        <name>Cu cation</name>
        <dbReference type="ChEBI" id="CHEBI:23378"/>
        <label>Z1</label>
    </ligand>
</feature>
<comment type="similarity">
    <text evidence="5 18">Belongs to the NosZ family.</text>
</comment>